<reference evidence="1 2" key="1">
    <citation type="submission" date="2019-06" db="EMBL/GenBank/DDBJ databases">
        <title>An operon consisting of a P-type ATPase gene and a transcriptional regular gene given the different cadmium resistance in Bacillus vietamensis 151-6 and Bacillus marisflavi 151-25.</title>
        <authorList>
            <person name="Yu X."/>
        </authorList>
    </citation>
    <scope>NUCLEOTIDE SEQUENCE [LARGE SCALE GENOMIC DNA]</scope>
    <source>
        <strain evidence="1 2">151-6</strain>
    </source>
</reference>
<gene>
    <name evidence="1" type="ORF">FHE72_18935</name>
</gene>
<name>A0A6I6UVD7_9BACI</name>
<dbReference type="EMBL" id="CP047394">
    <property type="protein sequence ID" value="QHE62846.1"/>
    <property type="molecule type" value="Genomic_DNA"/>
</dbReference>
<dbReference type="RefSeq" id="WP_159362649.1">
    <property type="nucleotide sequence ID" value="NZ_CP047394.1"/>
</dbReference>
<proteinExistence type="predicted"/>
<sequence>MINKEEEYKSTLKLILKWSKHWMTPSARRKYSGAGGMKEPAQRTLDFIAKLDGASSYKERLDRLYVFLSEREQEEKQSQLMGTGFYFELMSQIRTAFKQVERGEPVQRNINR</sequence>
<evidence type="ECO:0000313" key="2">
    <source>
        <dbReference type="Proteomes" id="UP000465062"/>
    </source>
</evidence>
<protein>
    <submittedName>
        <fullName evidence="1">Uncharacterized protein</fullName>
    </submittedName>
</protein>
<dbReference type="KEGG" id="bvq:FHE72_18935"/>
<evidence type="ECO:0000313" key="1">
    <source>
        <dbReference type="EMBL" id="QHE62846.1"/>
    </source>
</evidence>
<dbReference type="Proteomes" id="UP000465062">
    <property type="component" value="Chromosome"/>
</dbReference>
<dbReference type="AlphaFoldDB" id="A0A6I6UVD7"/>
<organism evidence="1 2">
    <name type="scientific">Rossellomorea vietnamensis</name>
    <dbReference type="NCBI Taxonomy" id="218284"/>
    <lineage>
        <taxon>Bacteria</taxon>
        <taxon>Bacillati</taxon>
        <taxon>Bacillota</taxon>
        <taxon>Bacilli</taxon>
        <taxon>Bacillales</taxon>
        <taxon>Bacillaceae</taxon>
        <taxon>Rossellomorea</taxon>
    </lineage>
</organism>
<accession>A0A6I6UVD7</accession>